<keyword evidence="1" id="KW-0472">Membrane</keyword>
<evidence type="ECO:0000313" key="3">
    <source>
        <dbReference type="Proteomes" id="UP000230837"/>
    </source>
</evidence>
<dbReference type="Proteomes" id="UP000230837">
    <property type="component" value="Unassembled WGS sequence"/>
</dbReference>
<feature type="transmembrane region" description="Helical" evidence="1">
    <location>
        <begin position="238"/>
        <end position="256"/>
    </location>
</feature>
<accession>A0A2M7IMZ4</accession>
<evidence type="ECO:0000313" key="2">
    <source>
        <dbReference type="EMBL" id="PIW96722.1"/>
    </source>
</evidence>
<feature type="transmembrane region" description="Helical" evidence="1">
    <location>
        <begin position="337"/>
        <end position="359"/>
    </location>
</feature>
<comment type="caution">
    <text evidence="2">The sequence shown here is derived from an EMBL/GenBank/DDBJ whole genome shotgun (WGS) entry which is preliminary data.</text>
</comment>
<dbReference type="InterPro" id="IPR036249">
    <property type="entry name" value="Thioredoxin-like_sf"/>
</dbReference>
<feature type="transmembrane region" description="Helical" evidence="1">
    <location>
        <begin position="165"/>
        <end position="192"/>
    </location>
</feature>
<sequence length="399" mass="44387">QFNFNTVFAEKIENATSVISNVDEDPYIFMFGRDDCGFCKAEKEYLEKENIPFVYLNVVTDDKASLLFTAITKKHDLAKVTPITVIGENVIVGFNGAETTGKQIKDAVVLAKGGDMRTVEDHLALAPKQALSVDGTCSDIECDITSGNGFIFDLPFLGVVDLRTFSLITLSLILGLIDGINPCAMWVLITFLTILSQAGSRRKMIFLAGVFITAEAVMYNLILNIWYKTWDFVALDQIVTPLIGFLALGGGLFFLYRWRKNRGLALVCDISSIDSQTKTVNRFQKLVSEPITIMSIVAILIIAFSVNVIEFACSIGIPQAYTKILELNMLNFMERQWYILVYTFGYMIDDFVVFALAIWGYSKLHAHGQKYAQYSLLIGGVLMLLLGGLLVFDPSLLVI</sequence>
<feature type="transmembrane region" description="Helical" evidence="1">
    <location>
        <begin position="204"/>
        <end position="226"/>
    </location>
</feature>
<reference evidence="3" key="1">
    <citation type="submission" date="2017-09" db="EMBL/GenBank/DDBJ databases">
        <title>Depth-based differentiation of microbial function through sediment-hosted aquifers and enrichment of novel symbionts in the deep terrestrial subsurface.</title>
        <authorList>
            <person name="Probst A.J."/>
            <person name="Ladd B."/>
            <person name="Jarett J.K."/>
            <person name="Geller-Mcgrath D.E."/>
            <person name="Sieber C.M.K."/>
            <person name="Emerson J.B."/>
            <person name="Anantharaman K."/>
            <person name="Thomas B.C."/>
            <person name="Malmstrom R."/>
            <person name="Stieglmeier M."/>
            <person name="Klingl A."/>
            <person name="Woyke T."/>
            <person name="Ryan C.M."/>
            <person name="Banfield J.F."/>
        </authorList>
    </citation>
    <scope>NUCLEOTIDE SEQUENCE [LARGE SCALE GENOMIC DNA]</scope>
</reference>
<dbReference type="SUPFAM" id="SSF52833">
    <property type="entry name" value="Thioredoxin-like"/>
    <property type="match status" value="1"/>
</dbReference>
<dbReference type="EMBL" id="PFHR01000184">
    <property type="protein sequence ID" value="PIW96722.1"/>
    <property type="molecule type" value="Genomic_DNA"/>
</dbReference>
<dbReference type="AlphaFoldDB" id="A0A2M7IMZ4"/>
<feature type="transmembrane region" description="Helical" evidence="1">
    <location>
        <begin position="291"/>
        <end position="317"/>
    </location>
</feature>
<feature type="transmembrane region" description="Helical" evidence="1">
    <location>
        <begin position="371"/>
        <end position="392"/>
    </location>
</feature>
<protein>
    <submittedName>
        <fullName evidence="2">Glutaredoxin</fullName>
    </submittedName>
</protein>
<evidence type="ECO:0000256" key="1">
    <source>
        <dbReference type="SAM" id="Phobius"/>
    </source>
</evidence>
<dbReference type="Gene3D" id="3.40.30.10">
    <property type="entry name" value="Glutaredoxin"/>
    <property type="match status" value="1"/>
</dbReference>
<keyword evidence="1" id="KW-1133">Transmembrane helix</keyword>
<gene>
    <name evidence="2" type="ORF">COZ82_03455</name>
</gene>
<name>A0A2M7IMZ4_9BACT</name>
<proteinExistence type="predicted"/>
<dbReference type="CDD" id="cd02976">
    <property type="entry name" value="NrdH"/>
    <property type="match status" value="1"/>
</dbReference>
<feature type="non-terminal residue" evidence="2">
    <location>
        <position position="1"/>
    </location>
</feature>
<organism evidence="2 3">
    <name type="scientific">Candidatus Kaiserbacteria bacterium CG_4_8_14_3_um_filter_38_9</name>
    <dbReference type="NCBI Taxonomy" id="1974599"/>
    <lineage>
        <taxon>Bacteria</taxon>
        <taxon>Candidatus Kaiseribacteriota</taxon>
    </lineage>
</organism>
<keyword evidence="1" id="KW-0812">Transmembrane</keyword>